<gene>
    <name evidence="1" type="ORF">MRB53_024971</name>
</gene>
<dbReference type="EMBL" id="CM056815">
    <property type="protein sequence ID" value="KAJ8631648.1"/>
    <property type="molecule type" value="Genomic_DNA"/>
</dbReference>
<protein>
    <submittedName>
        <fullName evidence="1">Uncharacterized protein</fullName>
    </submittedName>
</protein>
<proteinExistence type="predicted"/>
<dbReference type="Proteomes" id="UP001234297">
    <property type="component" value="Chromosome 7"/>
</dbReference>
<reference evidence="1 2" key="1">
    <citation type="journal article" date="2022" name="Hortic Res">
        <title>A haplotype resolved chromosomal level avocado genome allows analysis of novel avocado genes.</title>
        <authorList>
            <person name="Nath O."/>
            <person name="Fletcher S.J."/>
            <person name="Hayward A."/>
            <person name="Shaw L.M."/>
            <person name="Masouleh A.K."/>
            <person name="Furtado A."/>
            <person name="Henry R.J."/>
            <person name="Mitter N."/>
        </authorList>
    </citation>
    <scope>NUCLEOTIDE SEQUENCE [LARGE SCALE GENOMIC DNA]</scope>
    <source>
        <strain evidence="2">cv. Hass</strain>
    </source>
</reference>
<name>A0ACC2LEX7_PERAE</name>
<evidence type="ECO:0000313" key="1">
    <source>
        <dbReference type="EMBL" id="KAJ8631648.1"/>
    </source>
</evidence>
<organism evidence="1 2">
    <name type="scientific">Persea americana</name>
    <name type="common">Avocado</name>
    <dbReference type="NCBI Taxonomy" id="3435"/>
    <lineage>
        <taxon>Eukaryota</taxon>
        <taxon>Viridiplantae</taxon>
        <taxon>Streptophyta</taxon>
        <taxon>Embryophyta</taxon>
        <taxon>Tracheophyta</taxon>
        <taxon>Spermatophyta</taxon>
        <taxon>Magnoliopsida</taxon>
        <taxon>Magnoliidae</taxon>
        <taxon>Laurales</taxon>
        <taxon>Lauraceae</taxon>
        <taxon>Persea</taxon>
    </lineage>
</organism>
<evidence type="ECO:0000313" key="2">
    <source>
        <dbReference type="Proteomes" id="UP001234297"/>
    </source>
</evidence>
<sequence length="127" mass="13434">MAGKLRIGALLLVLLFPSSSARLLPAQVSIASGASSLDGWEAKEIKGRLRIVALLLVLLFSSSSARLLPAQVSIASGASSLQGWEAKEIKGNMICYQKKGEIKGDWICYDIKHTALHGPNLGPPLGP</sequence>
<accession>A0ACC2LEX7</accession>
<keyword evidence="2" id="KW-1185">Reference proteome</keyword>
<comment type="caution">
    <text evidence="1">The sequence shown here is derived from an EMBL/GenBank/DDBJ whole genome shotgun (WGS) entry which is preliminary data.</text>
</comment>